<evidence type="ECO:0000256" key="1">
    <source>
        <dbReference type="ARBA" id="ARBA00004323"/>
    </source>
</evidence>
<keyword evidence="9" id="KW-1133">Transmembrane helix</keyword>
<dbReference type="InterPro" id="IPR003406">
    <property type="entry name" value="Glyco_trans_14"/>
</dbReference>
<keyword evidence="13" id="KW-0325">Glycoprotein</keyword>
<dbReference type="GO" id="GO:0000139">
    <property type="term" value="C:Golgi membrane"/>
    <property type="evidence" value="ECO:0007669"/>
    <property type="project" value="UniProtKB-SubCell"/>
</dbReference>
<evidence type="ECO:0000256" key="7">
    <source>
        <dbReference type="ARBA" id="ARBA00022824"/>
    </source>
</evidence>
<evidence type="ECO:0000256" key="11">
    <source>
        <dbReference type="ARBA" id="ARBA00023136"/>
    </source>
</evidence>
<evidence type="ECO:0000256" key="14">
    <source>
        <dbReference type="ARBA" id="ARBA00042865"/>
    </source>
</evidence>
<name>A0A6H1ZJG5_9ZZZZ</name>
<evidence type="ECO:0000256" key="10">
    <source>
        <dbReference type="ARBA" id="ARBA00023034"/>
    </source>
</evidence>
<dbReference type="AlphaFoldDB" id="A0A6H1ZJG5"/>
<keyword evidence="6" id="KW-0479">Metal-binding</keyword>
<gene>
    <name evidence="15" type="ORF">TM448A00703_0005</name>
</gene>
<organism evidence="15">
    <name type="scientific">viral metagenome</name>
    <dbReference type="NCBI Taxonomy" id="1070528"/>
    <lineage>
        <taxon>unclassified sequences</taxon>
        <taxon>metagenomes</taxon>
        <taxon>organismal metagenomes</taxon>
    </lineage>
</organism>
<evidence type="ECO:0000256" key="8">
    <source>
        <dbReference type="ARBA" id="ARBA00022968"/>
    </source>
</evidence>
<dbReference type="GO" id="GO:0030158">
    <property type="term" value="F:protein xylosyltransferase activity"/>
    <property type="evidence" value="ECO:0007669"/>
    <property type="project" value="InterPro"/>
</dbReference>
<evidence type="ECO:0000313" key="15">
    <source>
        <dbReference type="EMBL" id="QJA47571.1"/>
    </source>
</evidence>
<keyword evidence="12" id="KW-1015">Disulfide bond</keyword>
<protein>
    <recommendedName>
        <fullName evidence="14">Peptide O-xylosyltransferase</fullName>
    </recommendedName>
</protein>
<reference evidence="15" key="1">
    <citation type="submission" date="2020-03" db="EMBL/GenBank/DDBJ databases">
        <title>The deep terrestrial virosphere.</title>
        <authorList>
            <person name="Holmfeldt K."/>
            <person name="Nilsson E."/>
            <person name="Simone D."/>
            <person name="Lopez-Fernandez M."/>
            <person name="Wu X."/>
            <person name="de Brujin I."/>
            <person name="Lundin D."/>
            <person name="Andersson A."/>
            <person name="Bertilsson S."/>
            <person name="Dopson M."/>
        </authorList>
    </citation>
    <scope>NUCLEOTIDE SEQUENCE</scope>
    <source>
        <strain evidence="15">TM448A00703</strain>
    </source>
</reference>
<dbReference type="PANTHER" id="PTHR46025:SF3">
    <property type="entry name" value="XYLOSYLTRANSFERASE OXT"/>
    <property type="match status" value="1"/>
</dbReference>
<dbReference type="PANTHER" id="PTHR46025">
    <property type="entry name" value="XYLOSYLTRANSFERASE OXT"/>
    <property type="match status" value="1"/>
</dbReference>
<evidence type="ECO:0000256" key="12">
    <source>
        <dbReference type="ARBA" id="ARBA00023157"/>
    </source>
</evidence>
<keyword evidence="4" id="KW-0808">Transferase</keyword>
<dbReference type="GO" id="GO:0050650">
    <property type="term" value="P:chondroitin sulfate proteoglycan biosynthetic process"/>
    <property type="evidence" value="ECO:0007669"/>
    <property type="project" value="TreeGrafter"/>
</dbReference>
<evidence type="ECO:0000256" key="13">
    <source>
        <dbReference type="ARBA" id="ARBA00023180"/>
    </source>
</evidence>
<comment type="subcellular location">
    <subcellularLocation>
        <location evidence="2">Endoplasmic reticulum membrane</location>
        <topology evidence="2">Single-pass type II membrane protein</topology>
    </subcellularLocation>
    <subcellularLocation>
        <location evidence="1">Golgi apparatus membrane</location>
        <topology evidence="1">Single-pass type II membrane protein</topology>
    </subcellularLocation>
</comment>
<sequence>MGEVIAYLLLVHRFPDQFERLFRAIHHPDHHYVVHVDANAEPGVGRRIEAFLSAYPNAAMLKSRPALWGGYSLVDAELRGMARLLEMGADWEFFINLSGQDFPLKSQSAIRAFLSANRGKEFIRAADQAKTRPDTMARVQNYVVERRDRIIRTILRRPFLRKTTPYIGNQWMIVSRRFCEFVCHDPQVERFKRFYRHTFIADEGFFQTVMMNTSAHGEVVNDDLRTIDWIPDGDIKLRPRTFTAADVHLLRSGKDQFARKFDANVDSEILTLLERRIASDPVQQLVDEISGNNPTTPDLLVA</sequence>
<evidence type="ECO:0000256" key="2">
    <source>
        <dbReference type="ARBA" id="ARBA00004648"/>
    </source>
</evidence>
<dbReference type="EMBL" id="MT144049">
    <property type="protein sequence ID" value="QJA47571.1"/>
    <property type="molecule type" value="Genomic_DNA"/>
</dbReference>
<dbReference type="Pfam" id="PF02485">
    <property type="entry name" value="Branch"/>
    <property type="match status" value="1"/>
</dbReference>
<dbReference type="InterPro" id="IPR043538">
    <property type="entry name" value="XYLT"/>
</dbReference>
<evidence type="ECO:0000256" key="3">
    <source>
        <dbReference type="ARBA" id="ARBA00022676"/>
    </source>
</evidence>
<accession>A0A6H1ZJG5</accession>
<evidence type="ECO:0000256" key="6">
    <source>
        <dbReference type="ARBA" id="ARBA00022723"/>
    </source>
</evidence>
<evidence type="ECO:0000256" key="5">
    <source>
        <dbReference type="ARBA" id="ARBA00022692"/>
    </source>
</evidence>
<dbReference type="GO" id="GO:0015012">
    <property type="term" value="P:heparan sulfate proteoglycan biosynthetic process"/>
    <property type="evidence" value="ECO:0007669"/>
    <property type="project" value="TreeGrafter"/>
</dbReference>
<evidence type="ECO:0000256" key="4">
    <source>
        <dbReference type="ARBA" id="ARBA00022679"/>
    </source>
</evidence>
<keyword evidence="5" id="KW-0812">Transmembrane</keyword>
<evidence type="ECO:0000256" key="9">
    <source>
        <dbReference type="ARBA" id="ARBA00022989"/>
    </source>
</evidence>
<keyword evidence="8" id="KW-0735">Signal-anchor</keyword>
<proteinExistence type="predicted"/>
<keyword evidence="7" id="KW-0256">Endoplasmic reticulum</keyword>
<keyword evidence="10" id="KW-0333">Golgi apparatus</keyword>
<dbReference type="GO" id="GO:0005789">
    <property type="term" value="C:endoplasmic reticulum membrane"/>
    <property type="evidence" value="ECO:0007669"/>
    <property type="project" value="UniProtKB-SubCell"/>
</dbReference>
<dbReference type="GO" id="GO:0046872">
    <property type="term" value="F:metal ion binding"/>
    <property type="evidence" value="ECO:0007669"/>
    <property type="project" value="UniProtKB-KW"/>
</dbReference>
<keyword evidence="3" id="KW-0328">Glycosyltransferase</keyword>
<keyword evidence="11" id="KW-0472">Membrane</keyword>